<dbReference type="RefSeq" id="WP_153738525.1">
    <property type="nucleotide sequence ID" value="NZ_WJNG01000021.1"/>
</dbReference>
<dbReference type="InterPro" id="IPR036291">
    <property type="entry name" value="NAD(P)-bd_dom_sf"/>
</dbReference>
<dbReference type="InterPro" id="IPR048477">
    <property type="entry name" value="YceM-like_C"/>
</dbReference>
<evidence type="ECO:0000313" key="4">
    <source>
        <dbReference type="Proteomes" id="UP000799092"/>
    </source>
</evidence>
<proteinExistence type="predicted"/>
<dbReference type="EMBL" id="WJNG01000021">
    <property type="protein sequence ID" value="MRH44926.1"/>
    <property type="molecule type" value="Genomic_DNA"/>
</dbReference>
<dbReference type="InterPro" id="IPR051317">
    <property type="entry name" value="Gfo/Idh/MocA_oxidoreduct"/>
</dbReference>
<reference evidence="3" key="1">
    <citation type="submission" date="2019-11" db="EMBL/GenBank/DDBJ databases">
        <authorList>
            <person name="Li J."/>
        </authorList>
    </citation>
    <scope>NUCLEOTIDE SEQUENCE</scope>
    <source>
        <strain evidence="3">B6B</strain>
    </source>
</reference>
<dbReference type="Pfam" id="PF21378">
    <property type="entry name" value="YceM-like_C"/>
    <property type="match status" value="1"/>
</dbReference>
<dbReference type="SUPFAM" id="SSF55347">
    <property type="entry name" value="Glyceraldehyde-3-phosphate dehydrogenase-like, C-terminal domain"/>
    <property type="match status" value="1"/>
</dbReference>
<organism evidence="3 4">
    <name type="scientific">Aquibacillus halophilus</name>
    <dbReference type="NCBI Taxonomy" id="930132"/>
    <lineage>
        <taxon>Bacteria</taxon>
        <taxon>Bacillati</taxon>
        <taxon>Bacillota</taxon>
        <taxon>Bacilli</taxon>
        <taxon>Bacillales</taxon>
        <taxon>Bacillaceae</taxon>
        <taxon>Aquibacillus</taxon>
    </lineage>
</organism>
<dbReference type="InterPro" id="IPR000683">
    <property type="entry name" value="Gfo/Idh/MocA-like_OxRdtase_N"/>
</dbReference>
<name>A0A6A8DKC3_9BACI</name>
<comment type="caution">
    <text evidence="3">The sequence shown here is derived from an EMBL/GenBank/DDBJ whole genome shotgun (WGS) entry which is preliminary data.</text>
</comment>
<feature type="domain" description="Gfo/Idh/MocA-like oxidoreductase N-terminal" evidence="1">
    <location>
        <begin position="5"/>
        <end position="122"/>
    </location>
</feature>
<dbReference type="AlphaFoldDB" id="A0A6A8DKC3"/>
<protein>
    <submittedName>
        <fullName evidence="3">Gfo/Idh/MocA family oxidoreductase</fullName>
    </submittedName>
</protein>
<sequence length="306" mass="34857">MEKKIRIGVVGLGGIAQKAYLPILSRAVEWELIGAFSPGVEKRNRICKQYRMNSFSSLASLADECDAAFVHSSTETHYEVVSYLLENGVDVYVDKPLASTLEEAEKLAELSDKNNRKLMVGFNRRFAPMYLRAKKLVGDFDWVHMEKHRTASVGPQDYAFTMRDDYLHLVDTIRWIANEDVAISDSFIKKNNEHNLVYAKHNYKGEQRLFTSAMHRQAGSNIEKLEFVTNNSIVRVLNLGTLEVESDQTVSTSLSNSWDTILKIRGFEDCVYHFITSIHNDQKPAVDGWEAVKSQQLLERLIATMN</sequence>
<keyword evidence="4" id="KW-1185">Reference proteome</keyword>
<evidence type="ECO:0000313" key="3">
    <source>
        <dbReference type="EMBL" id="MRH44926.1"/>
    </source>
</evidence>
<evidence type="ECO:0000259" key="2">
    <source>
        <dbReference type="Pfam" id="PF21378"/>
    </source>
</evidence>
<accession>A0A6A8DKC3</accession>
<dbReference type="Proteomes" id="UP000799092">
    <property type="component" value="Unassembled WGS sequence"/>
</dbReference>
<dbReference type="Gene3D" id="3.40.50.720">
    <property type="entry name" value="NAD(P)-binding Rossmann-like Domain"/>
    <property type="match status" value="1"/>
</dbReference>
<dbReference type="PANTHER" id="PTHR43708:SF4">
    <property type="entry name" value="OXIDOREDUCTASE YCEM-RELATED"/>
    <property type="match status" value="1"/>
</dbReference>
<gene>
    <name evidence="3" type="ORF">GH741_19980</name>
</gene>
<evidence type="ECO:0000259" key="1">
    <source>
        <dbReference type="Pfam" id="PF01408"/>
    </source>
</evidence>
<dbReference type="GO" id="GO:0000166">
    <property type="term" value="F:nucleotide binding"/>
    <property type="evidence" value="ECO:0007669"/>
    <property type="project" value="InterPro"/>
</dbReference>
<dbReference type="Gene3D" id="3.30.360.10">
    <property type="entry name" value="Dihydrodipicolinate Reductase, domain 2"/>
    <property type="match status" value="1"/>
</dbReference>
<dbReference type="Pfam" id="PF01408">
    <property type="entry name" value="GFO_IDH_MocA"/>
    <property type="match status" value="1"/>
</dbReference>
<dbReference type="SUPFAM" id="SSF51735">
    <property type="entry name" value="NAD(P)-binding Rossmann-fold domains"/>
    <property type="match status" value="1"/>
</dbReference>
<feature type="domain" description="YceM-like C-terminal" evidence="2">
    <location>
        <begin position="128"/>
        <end position="247"/>
    </location>
</feature>
<dbReference type="OrthoDB" id="9815825at2"/>
<dbReference type="PANTHER" id="PTHR43708">
    <property type="entry name" value="CONSERVED EXPRESSED OXIDOREDUCTASE (EUROFUNG)"/>
    <property type="match status" value="1"/>
</dbReference>